<sequence length="253" mass="28684">STRNSRIERLWVEVGSQFAQRWRAFFTRLERLHGLEVDTPGDLWLLATLFLDAINEDCEDFRHAWNAHPIRGPETNNKSPQVPFIAPVVSILVCSLTVNGVYVEECEGVHPDTLNRYYGVDLDGDEIIHQHRTGAGHPPDEDETDSDRASAPRHADLAARIEEDQQSQILHDAIDVPTHGNPFQHSDDGLEEAFDQVLAQAIAEDIVPYGYNLLEDETDFDPSWTEALQVGWKRGKVLQISLEDPVWRCRAKL</sequence>
<dbReference type="Proteomes" id="UP000790377">
    <property type="component" value="Unassembled WGS sequence"/>
</dbReference>
<dbReference type="EMBL" id="MU269310">
    <property type="protein sequence ID" value="KAH7903008.1"/>
    <property type="molecule type" value="Genomic_DNA"/>
</dbReference>
<name>A0ACB7ZQB5_9AGAM</name>
<evidence type="ECO:0000313" key="1">
    <source>
        <dbReference type="EMBL" id="KAH7903008.1"/>
    </source>
</evidence>
<reference evidence="1" key="1">
    <citation type="journal article" date="2021" name="New Phytol.">
        <title>Evolutionary innovations through gain and loss of genes in the ectomycorrhizal Boletales.</title>
        <authorList>
            <person name="Wu G."/>
            <person name="Miyauchi S."/>
            <person name="Morin E."/>
            <person name="Kuo A."/>
            <person name="Drula E."/>
            <person name="Varga T."/>
            <person name="Kohler A."/>
            <person name="Feng B."/>
            <person name="Cao Y."/>
            <person name="Lipzen A."/>
            <person name="Daum C."/>
            <person name="Hundley H."/>
            <person name="Pangilinan J."/>
            <person name="Johnson J."/>
            <person name="Barry K."/>
            <person name="LaButti K."/>
            <person name="Ng V."/>
            <person name="Ahrendt S."/>
            <person name="Min B."/>
            <person name="Choi I.G."/>
            <person name="Park H."/>
            <person name="Plett J.M."/>
            <person name="Magnuson J."/>
            <person name="Spatafora J.W."/>
            <person name="Nagy L.G."/>
            <person name="Henrissat B."/>
            <person name="Grigoriev I.V."/>
            <person name="Yang Z.L."/>
            <person name="Xu J."/>
            <person name="Martin F.M."/>
        </authorList>
    </citation>
    <scope>NUCLEOTIDE SEQUENCE</scope>
    <source>
        <strain evidence="1">ATCC 28755</strain>
    </source>
</reference>
<organism evidence="1 2">
    <name type="scientific">Hygrophoropsis aurantiaca</name>
    <dbReference type="NCBI Taxonomy" id="72124"/>
    <lineage>
        <taxon>Eukaryota</taxon>
        <taxon>Fungi</taxon>
        <taxon>Dikarya</taxon>
        <taxon>Basidiomycota</taxon>
        <taxon>Agaricomycotina</taxon>
        <taxon>Agaricomycetes</taxon>
        <taxon>Agaricomycetidae</taxon>
        <taxon>Boletales</taxon>
        <taxon>Coniophorineae</taxon>
        <taxon>Hygrophoropsidaceae</taxon>
        <taxon>Hygrophoropsis</taxon>
    </lineage>
</organism>
<feature type="non-terminal residue" evidence="1">
    <location>
        <position position="1"/>
    </location>
</feature>
<comment type="caution">
    <text evidence="1">The sequence shown here is derived from an EMBL/GenBank/DDBJ whole genome shotgun (WGS) entry which is preliminary data.</text>
</comment>
<gene>
    <name evidence="1" type="ORF">BJ138DRAFT_1021260</name>
</gene>
<proteinExistence type="predicted"/>
<protein>
    <submittedName>
        <fullName evidence="1">Uncharacterized protein</fullName>
    </submittedName>
</protein>
<accession>A0ACB7ZQB5</accession>
<evidence type="ECO:0000313" key="2">
    <source>
        <dbReference type="Proteomes" id="UP000790377"/>
    </source>
</evidence>
<keyword evidence="2" id="KW-1185">Reference proteome</keyword>